<evidence type="ECO:0000256" key="4">
    <source>
        <dbReference type="SAM" id="Coils"/>
    </source>
</evidence>
<dbReference type="FunFam" id="3.40.50.300:FF:000011">
    <property type="entry name" value="Putative ABC transporter ATP-binding component"/>
    <property type="match status" value="1"/>
</dbReference>
<dbReference type="GO" id="GO:0016887">
    <property type="term" value="F:ATP hydrolysis activity"/>
    <property type="evidence" value="ECO:0007669"/>
    <property type="project" value="InterPro"/>
</dbReference>
<dbReference type="PANTHER" id="PTHR19211">
    <property type="entry name" value="ATP-BINDING TRANSPORT PROTEIN-RELATED"/>
    <property type="match status" value="1"/>
</dbReference>
<reference evidence="7" key="1">
    <citation type="submission" date="2019-11" db="EMBL/GenBank/DDBJ databases">
        <title>The complete genome sequence of Saccharopolyspora sp. E2A.</title>
        <authorList>
            <person name="Zhang G."/>
        </authorList>
    </citation>
    <scope>NUCLEOTIDE SEQUENCE [LARGE SCALE GENOMIC DNA]</scope>
    <source>
        <strain evidence="7">E2A</strain>
    </source>
</reference>
<dbReference type="PANTHER" id="PTHR19211:SF14">
    <property type="entry name" value="ATP-BINDING CASSETTE SUB-FAMILY F MEMBER 1"/>
    <property type="match status" value="1"/>
</dbReference>
<keyword evidence="7" id="KW-1185">Reference proteome</keyword>
<keyword evidence="3 6" id="KW-0067">ATP-binding</keyword>
<accession>A0A5Q3Q9R4</accession>
<name>A0A5Q3Q9R4_9PSEU</name>
<evidence type="ECO:0000256" key="1">
    <source>
        <dbReference type="ARBA" id="ARBA00022737"/>
    </source>
</evidence>
<dbReference type="InterPro" id="IPR050611">
    <property type="entry name" value="ABCF"/>
</dbReference>
<evidence type="ECO:0000313" key="6">
    <source>
        <dbReference type="EMBL" id="QGK69944.1"/>
    </source>
</evidence>
<dbReference type="CDD" id="cd03221">
    <property type="entry name" value="ABCF_EF-3"/>
    <property type="match status" value="1"/>
</dbReference>
<evidence type="ECO:0000256" key="2">
    <source>
        <dbReference type="ARBA" id="ARBA00022741"/>
    </source>
</evidence>
<dbReference type="PROSITE" id="PS50893">
    <property type="entry name" value="ABC_TRANSPORTER_2"/>
    <property type="match status" value="2"/>
</dbReference>
<dbReference type="KEGG" id="sace:GIY23_10800"/>
<dbReference type="PROSITE" id="PS00211">
    <property type="entry name" value="ABC_TRANSPORTER_1"/>
    <property type="match status" value="2"/>
</dbReference>
<keyword evidence="4" id="KW-0175">Coiled coil</keyword>
<dbReference type="Proteomes" id="UP000371041">
    <property type="component" value="Chromosome"/>
</dbReference>
<dbReference type="SMART" id="SM00382">
    <property type="entry name" value="AAA"/>
    <property type="match status" value="2"/>
</dbReference>
<feature type="domain" description="ABC transporter" evidence="5">
    <location>
        <begin position="6"/>
        <end position="260"/>
    </location>
</feature>
<keyword evidence="1" id="KW-0677">Repeat</keyword>
<protein>
    <submittedName>
        <fullName evidence="6">ATP-binding cassette domain-containing protein</fullName>
    </submittedName>
</protein>
<organism evidence="6 7">
    <name type="scientific">Allosaccharopolyspora coralli</name>
    <dbReference type="NCBI Taxonomy" id="2665642"/>
    <lineage>
        <taxon>Bacteria</taxon>
        <taxon>Bacillati</taxon>
        <taxon>Actinomycetota</taxon>
        <taxon>Actinomycetes</taxon>
        <taxon>Pseudonocardiales</taxon>
        <taxon>Pseudonocardiaceae</taxon>
        <taxon>Allosaccharopolyspora</taxon>
    </lineage>
</organism>
<dbReference type="InterPro" id="IPR003593">
    <property type="entry name" value="AAA+_ATPase"/>
</dbReference>
<proteinExistence type="predicted"/>
<evidence type="ECO:0000313" key="7">
    <source>
        <dbReference type="Proteomes" id="UP000371041"/>
    </source>
</evidence>
<feature type="domain" description="ABC transporter" evidence="5">
    <location>
        <begin position="345"/>
        <end position="539"/>
    </location>
</feature>
<sequence length="539" mass="58686">MSPAPLLVSDLTKTYEARRVLDGVSLTAAPGTRLGLVGDNGVGKSTLLRLLAGLEAVDSGEISGPAEIGYLHQELPFSAKSTVTTVIDDALADLRAAETRLSTLAEQLADNPHDALLLDEYGQVWEWAQHHELWDADRRAELVLDGLGLAGVTHDRRLDRLSGGQRSRLGLAALLVRRPATLLLDEPTNHLDDDALEFLEQHLPSLPGAVILASHDRVFLDAVCTDIVDLDPSVNGTTRYGGTFSDYVEAKRAERARWEQRHRDEQAELAALRHSVDVTARQVSNNKERGNTSKLAYDYKGARVQKQVSRRVRNAQQRLDELTRTQVRKPPKPLSFSASLTSDAVDGEVAVQLRDTTVVGRLHVAELDIAGADQLLVTGPNGAGKSTLLHLLAGTLPPQRGGLHRRSGLSVGMLEQDVVFADDTVSPRHLYAEAVADHSDAPALHELGLLAGRDLDRPVGVLSVGQRRRVALARLLARPPQVLLLDEPTNHLSLALAGELEDALHSAPGATVVATHDRWLRRRWDGRALELRNGHLHSD</sequence>
<dbReference type="EMBL" id="CP045929">
    <property type="protein sequence ID" value="QGK69944.1"/>
    <property type="molecule type" value="Genomic_DNA"/>
</dbReference>
<dbReference type="InterPro" id="IPR027417">
    <property type="entry name" value="P-loop_NTPase"/>
</dbReference>
<dbReference type="AlphaFoldDB" id="A0A5Q3Q9R4"/>
<dbReference type="RefSeq" id="WP_154076537.1">
    <property type="nucleotide sequence ID" value="NZ_CP045929.1"/>
</dbReference>
<evidence type="ECO:0000256" key="3">
    <source>
        <dbReference type="ARBA" id="ARBA00022840"/>
    </source>
</evidence>
<dbReference type="InterPro" id="IPR003439">
    <property type="entry name" value="ABC_transporter-like_ATP-bd"/>
</dbReference>
<gene>
    <name evidence="6" type="ORF">GIY23_10800</name>
</gene>
<dbReference type="Gene3D" id="3.40.50.300">
    <property type="entry name" value="P-loop containing nucleotide triphosphate hydrolases"/>
    <property type="match status" value="2"/>
</dbReference>
<keyword evidence="2" id="KW-0547">Nucleotide-binding</keyword>
<dbReference type="Pfam" id="PF00005">
    <property type="entry name" value="ABC_tran"/>
    <property type="match status" value="2"/>
</dbReference>
<evidence type="ECO:0000259" key="5">
    <source>
        <dbReference type="PROSITE" id="PS50893"/>
    </source>
</evidence>
<dbReference type="GO" id="GO:0005524">
    <property type="term" value="F:ATP binding"/>
    <property type="evidence" value="ECO:0007669"/>
    <property type="project" value="UniProtKB-KW"/>
</dbReference>
<dbReference type="InterPro" id="IPR017871">
    <property type="entry name" value="ABC_transporter-like_CS"/>
</dbReference>
<feature type="coiled-coil region" evidence="4">
    <location>
        <begin position="248"/>
        <end position="275"/>
    </location>
</feature>
<dbReference type="SUPFAM" id="SSF52540">
    <property type="entry name" value="P-loop containing nucleoside triphosphate hydrolases"/>
    <property type="match status" value="2"/>
</dbReference>